<sequence length="708" mass="81096">MFRGLLAVRYHIIHVPTYCQDLIKVRLPLFWTRLLNMKRETLVRYIGYLSNFVLLAAICLGLNTRYVYTQDVWILVVGIMALFLFAISAALSYYFSFELLGFSLARLWVGCLLGILAFAHSENISHDTMEDLMTGLLIGSVVVRSIMNIVERLLHIPNEHGMLPDFMEMLGLAIGSLIIIGNNFVPISLLVCAFAFTVVAIQLKSYLGFLNLVGLISIVQFLFFPKLLKIPVNHVALYTFMTRLAFQPVLDLLFSSQTTLESWERFFSQSSFLRRINIFGVIILELILVGFYAKQIPNHKEWFIVVPIFIVFTLIWLCFHLVYLITMWQLMNKITECNATFEHSQEEGKSLTQIMASKGVRHFSLISQRLVFFTIVSTILVFVIGWTEKTSISVALFLMVLPIECVTLSLLWELGSILGGMCVGYALVAPSTYKRSDANATVLQTTIMQELGAISTRILNVVQRFFTFHYIDTYGCDYCSSGLTLESVETKLKSFLERCTSDGPRFDTYVVYYSGETMENGDWALAGDNSLNLDTLLEWWREKDGGSGSRLVLILDTWHSHQWLRPVRRIKDCYVALQTSIISKYADEETVSATNIGDFTKEFMYFNCENEAEIDFTEKNRVIRALYTVSRSWTDFMFHLPTEEDITNHWNSNFPKLTRPLIKATNLPGLSSLCCCCDCVFRCLRRKKMRWLPPNELDTGHGFKLVRS</sequence>
<evidence type="ECO:0000256" key="1">
    <source>
        <dbReference type="ARBA" id="ARBA00004232"/>
    </source>
</evidence>
<evidence type="ECO:0000256" key="4">
    <source>
        <dbReference type="ARBA" id="ARBA00022692"/>
    </source>
</evidence>
<comment type="subcellular location">
    <subcellularLocation>
        <location evidence="1">Nucleus membrane</location>
        <topology evidence="1">Multi-pass membrane protein</topology>
    </subcellularLocation>
</comment>
<feature type="transmembrane region" description="Helical" evidence="9">
    <location>
        <begin position="302"/>
        <end position="325"/>
    </location>
</feature>
<keyword evidence="5 9" id="KW-1133">Transmembrane helix</keyword>
<dbReference type="InterPro" id="IPR029713">
    <property type="entry name" value="TMEM168"/>
</dbReference>
<dbReference type="PANTHER" id="PTHR14437">
    <property type="entry name" value="TRANSMEMBRANE PROTEIN 168"/>
    <property type="match status" value="1"/>
</dbReference>
<name>A0A8S4NRC8_OWEFU</name>
<feature type="transmembrane region" description="Helical" evidence="9">
    <location>
        <begin position="72"/>
        <end position="94"/>
    </location>
</feature>
<keyword evidence="6 9" id="KW-0472">Membrane</keyword>
<evidence type="ECO:0000313" key="11">
    <source>
        <dbReference type="Proteomes" id="UP000749559"/>
    </source>
</evidence>
<feature type="transmembrane region" description="Helical" evidence="9">
    <location>
        <begin position="370"/>
        <end position="386"/>
    </location>
</feature>
<keyword evidence="8" id="KW-0539">Nucleus</keyword>
<evidence type="ECO:0000256" key="8">
    <source>
        <dbReference type="ARBA" id="ARBA00023242"/>
    </source>
</evidence>
<keyword evidence="4 9" id="KW-0812">Transmembrane</keyword>
<protein>
    <recommendedName>
        <fullName evidence="3">Transmembrane protein 168</fullName>
    </recommendedName>
</protein>
<evidence type="ECO:0000256" key="9">
    <source>
        <dbReference type="SAM" id="Phobius"/>
    </source>
</evidence>
<evidence type="ECO:0000313" key="10">
    <source>
        <dbReference type="EMBL" id="CAH1782885.1"/>
    </source>
</evidence>
<comment type="caution">
    <text evidence="10">The sequence shown here is derived from an EMBL/GenBank/DDBJ whole genome shotgun (WGS) entry which is preliminary data.</text>
</comment>
<gene>
    <name evidence="10" type="ORF">OFUS_LOCUS9285</name>
</gene>
<dbReference type="Proteomes" id="UP000749559">
    <property type="component" value="Unassembled WGS sequence"/>
</dbReference>
<feature type="transmembrane region" description="Helical" evidence="9">
    <location>
        <begin position="235"/>
        <end position="255"/>
    </location>
</feature>
<evidence type="ECO:0000256" key="2">
    <source>
        <dbReference type="ARBA" id="ARBA00007329"/>
    </source>
</evidence>
<evidence type="ECO:0000256" key="7">
    <source>
        <dbReference type="ARBA" id="ARBA00023180"/>
    </source>
</evidence>
<organism evidence="10 11">
    <name type="scientific">Owenia fusiformis</name>
    <name type="common">Polychaete worm</name>
    <dbReference type="NCBI Taxonomy" id="6347"/>
    <lineage>
        <taxon>Eukaryota</taxon>
        <taxon>Metazoa</taxon>
        <taxon>Spiralia</taxon>
        <taxon>Lophotrochozoa</taxon>
        <taxon>Annelida</taxon>
        <taxon>Polychaeta</taxon>
        <taxon>Sedentaria</taxon>
        <taxon>Canalipalpata</taxon>
        <taxon>Sabellida</taxon>
        <taxon>Oweniida</taxon>
        <taxon>Oweniidae</taxon>
        <taxon>Owenia</taxon>
    </lineage>
</organism>
<dbReference type="AlphaFoldDB" id="A0A8S4NRC8"/>
<feature type="transmembrane region" description="Helical" evidence="9">
    <location>
        <begin position="100"/>
        <end position="120"/>
    </location>
</feature>
<dbReference type="OrthoDB" id="5967342at2759"/>
<keyword evidence="11" id="KW-1185">Reference proteome</keyword>
<feature type="transmembrane region" description="Helical" evidence="9">
    <location>
        <begin position="276"/>
        <end position="296"/>
    </location>
</feature>
<evidence type="ECO:0000256" key="5">
    <source>
        <dbReference type="ARBA" id="ARBA00022989"/>
    </source>
</evidence>
<dbReference type="GO" id="GO:0031965">
    <property type="term" value="C:nuclear membrane"/>
    <property type="evidence" value="ECO:0007669"/>
    <property type="project" value="UniProtKB-SubCell"/>
</dbReference>
<feature type="transmembrane region" description="Helical" evidence="9">
    <location>
        <begin position="42"/>
        <end position="60"/>
    </location>
</feature>
<reference evidence="10" key="1">
    <citation type="submission" date="2022-03" db="EMBL/GenBank/DDBJ databases">
        <authorList>
            <person name="Martin C."/>
        </authorList>
    </citation>
    <scope>NUCLEOTIDE SEQUENCE</scope>
</reference>
<keyword evidence="7" id="KW-0325">Glycoprotein</keyword>
<dbReference type="PANTHER" id="PTHR14437:SF2">
    <property type="entry name" value="TRANSMEMBRANE PROTEIN 168"/>
    <property type="match status" value="1"/>
</dbReference>
<feature type="transmembrane region" description="Helical" evidence="9">
    <location>
        <begin position="170"/>
        <end position="199"/>
    </location>
</feature>
<comment type="similarity">
    <text evidence="2">Belongs to the TMEM168 family.</text>
</comment>
<evidence type="ECO:0000256" key="3">
    <source>
        <dbReference type="ARBA" id="ARBA00014572"/>
    </source>
</evidence>
<dbReference type="EMBL" id="CAIIXF020000005">
    <property type="protein sequence ID" value="CAH1782885.1"/>
    <property type="molecule type" value="Genomic_DNA"/>
</dbReference>
<accession>A0A8S4NRC8</accession>
<evidence type="ECO:0000256" key="6">
    <source>
        <dbReference type="ARBA" id="ARBA00023136"/>
    </source>
</evidence>
<proteinExistence type="inferred from homology"/>
<feature type="transmembrane region" description="Helical" evidence="9">
    <location>
        <begin position="206"/>
        <end position="223"/>
    </location>
</feature>